<dbReference type="InterPro" id="IPR007313">
    <property type="entry name" value="FxsA"/>
</dbReference>
<dbReference type="GO" id="GO:0016020">
    <property type="term" value="C:membrane"/>
    <property type="evidence" value="ECO:0007669"/>
    <property type="project" value="InterPro"/>
</dbReference>
<dbReference type="AlphaFoldDB" id="A0AA41Q8M9"/>
<feature type="transmembrane region" description="Helical" evidence="2">
    <location>
        <begin position="90"/>
        <end position="116"/>
    </location>
</feature>
<gene>
    <name evidence="3" type="ORF">LZ495_34115</name>
</gene>
<sequence>MRRAAILLPLVAVPILEIYLISRVGTAIGAGNTVLLLLAGVIAGALVIRYEGRRALRRLQNAMTENAGPHDTVAAVPGPATNRAAADAGLAIAGGVLLIIPGFISDALGLLCILPFTRPLVRRLIGGAVGSQVAKRTRFGAAVGEARRMQDQMRMHQPDGKVVQGEVITPDGAHIWQPGDNTPEPGPGRLTG</sequence>
<evidence type="ECO:0000313" key="3">
    <source>
        <dbReference type="EMBL" id="MCF2532227.1"/>
    </source>
</evidence>
<keyword evidence="2" id="KW-0812">Transmembrane</keyword>
<dbReference type="PANTHER" id="PTHR35335">
    <property type="entry name" value="UPF0716 PROTEIN FXSA"/>
    <property type="match status" value="1"/>
</dbReference>
<feature type="region of interest" description="Disordered" evidence="1">
    <location>
        <begin position="171"/>
        <end position="192"/>
    </location>
</feature>
<keyword evidence="2" id="KW-0472">Membrane</keyword>
<name>A0AA41Q8M9_9ACTN</name>
<reference evidence="3" key="1">
    <citation type="submission" date="2022-01" db="EMBL/GenBank/DDBJ databases">
        <title>Genome-Based Taxonomic Classification of the Phylum Actinobacteria.</title>
        <authorList>
            <person name="Gao Y."/>
        </authorList>
    </citation>
    <scope>NUCLEOTIDE SEQUENCE</scope>
    <source>
        <strain evidence="3">KLBMP 8922</strain>
    </source>
</reference>
<protein>
    <submittedName>
        <fullName evidence="3">FxsA family protein</fullName>
    </submittedName>
</protein>
<organism evidence="3 4">
    <name type="scientific">Yinghuangia soli</name>
    <dbReference type="NCBI Taxonomy" id="2908204"/>
    <lineage>
        <taxon>Bacteria</taxon>
        <taxon>Bacillati</taxon>
        <taxon>Actinomycetota</taxon>
        <taxon>Actinomycetes</taxon>
        <taxon>Kitasatosporales</taxon>
        <taxon>Streptomycetaceae</taxon>
        <taxon>Yinghuangia</taxon>
    </lineage>
</organism>
<dbReference type="EMBL" id="JAKFHA010000031">
    <property type="protein sequence ID" value="MCF2532227.1"/>
    <property type="molecule type" value="Genomic_DNA"/>
</dbReference>
<comment type="caution">
    <text evidence="3">The sequence shown here is derived from an EMBL/GenBank/DDBJ whole genome shotgun (WGS) entry which is preliminary data.</text>
</comment>
<evidence type="ECO:0000256" key="2">
    <source>
        <dbReference type="SAM" id="Phobius"/>
    </source>
</evidence>
<dbReference type="PANTHER" id="PTHR35335:SF1">
    <property type="entry name" value="UPF0716 PROTEIN FXSA"/>
    <property type="match status" value="1"/>
</dbReference>
<accession>A0AA41Q8M9</accession>
<keyword evidence="2" id="KW-1133">Transmembrane helix</keyword>
<proteinExistence type="predicted"/>
<dbReference type="Proteomes" id="UP001165378">
    <property type="component" value="Unassembled WGS sequence"/>
</dbReference>
<evidence type="ECO:0000256" key="1">
    <source>
        <dbReference type="SAM" id="MobiDB-lite"/>
    </source>
</evidence>
<dbReference type="RefSeq" id="WP_235057003.1">
    <property type="nucleotide sequence ID" value="NZ_JAKFHA010000031.1"/>
</dbReference>
<dbReference type="NCBIfam" id="NF008528">
    <property type="entry name" value="PRK11463.1-2"/>
    <property type="match status" value="1"/>
</dbReference>
<feature type="transmembrane region" description="Helical" evidence="2">
    <location>
        <begin position="27"/>
        <end position="48"/>
    </location>
</feature>
<keyword evidence="4" id="KW-1185">Reference proteome</keyword>
<evidence type="ECO:0000313" key="4">
    <source>
        <dbReference type="Proteomes" id="UP001165378"/>
    </source>
</evidence>
<dbReference type="Pfam" id="PF04186">
    <property type="entry name" value="FxsA"/>
    <property type="match status" value="1"/>
</dbReference>